<evidence type="ECO:0000256" key="2">
    <source>
        <dbReference type="ARBA" id="ARBA00013260"/>
    </source>
</evidence>
<dbReference type="Gene3D" id="3.40.1490.10">
    <property type="entry name" value="Bit1"/>
    <property type="match status" value="1"/>
</dbReference>
<accession>A0A1J5TM87</accession>
<evidence type="ECO:0000256" key="5">
    <source>
        <dbReference type="ARBA" id="ARBA00048707"/>
    </source>
</evidence>
<sequence length="109" mass="11891">MRGDLKLSSGKMSVQVSHAAVSCSLKAKRNNAKEFQEWYREGQKKVVVKVDNKENLEDLKAMADSKGITNCMITDAGLTEIPPNTTTCLGIGPVKNEDVDKITGKLPLL</sequence>
<dbReference type="Pfam" id="PF01981">
    <property type="entry name" value="PTH2"/>
    <property type="match status" value="1"/>
</dbReference>
<evidence type="ECO:0000256" key="4">
    <source>
        <dbReference type="ARBA" id="ARBA00038050"/>
    </source>
</evidence>
<comment type="catalytic activity">
    <reaction evidence="5">
        <text>an N-acyl-L-alpha-aminoacyl-tRNA + H2O = an N-acyl-L-amino acid + a tRNA + H(+)</text>
        <dbReference type="Rhea" id="RHEA:54448"/>
        <dbReference type="Rhea" id="RHEA-COMP:10123"/>
        <dbReference type="Rhea" id="RHEA-COMP:13883"/>
        <dbReference type="ChEBI" id="CHEBI:15377"/>
        <dbReference type="ChEBI" id="CHEBI:15378"/>
        <dbReference type="ChEBI" id="CHEBI:59874"/>
        <dbReference type="ChEBI" id="CHEBI:78442"/>
        <dbReference type="ChEBI" id="CHEBI:138191"/>
        <dbReference type="EC" id="3.1.1.29"/>
    </reaction>
</comment>
<comment type="similarity">
    <text evidence="4">Belongs to the PTH2 family.</text>
</comment>
<dbReference type="AlphaFoldDB" id="A0A1J5TM87"/>
<keyword evidence="3 7" id="KW-0378">Hydrolase</keyword>
<dbReference type="EC" id="3.1.1.29" evidence="2"/>
<evidence type="ECO:0000313" key="8">
    <source>
        <dbReference type="Proteomes" id="UP000183815"/>
    </source>
</evidence>
<dbReference type="FunFam" id="3.40.1490.10:FF:000001">
    <property type="entry name" value="Peptidyl-tRNA hydrolase 2"/>
    <property type="match status" value="1"/>
</dbReference>
<dbReference type="Proteomes" id="UP000183815">
    <property type="component" value="Unassembled WGS sequence"/>
</dbReference>
<proteinExistence type="inferred from homology"/>
<dbReference type="GO" id="GO:0005829">
    <property type="term" value="C:cytosol"/>
    <property type="evidence" value="ECO:0007669"/>
    <property type="project" value="TreeGrafter"/>
</dbReference>
<dbReference type="PANTHER" id="PTHR12649:SF11">
    <property type="entry name" value="PEPTIDYL-TRNA HYDROLASE 2, MITOCHONDRIAL"/>
    <property type="match status" value="1"/>
</dbReference>
<dbReference type="PANTHER" id="PTHR12649">
    <property type="entry name" value="PEPTIDYL-TRNA HYDROLASE 2"/>
    <property type="match status" value="1"/>
</dbReference>
<organism evidence="7 8">
    <name type="scientific">Marine Group III euryarchaeote CG-Bathy1</name>
    <dbReference type="NCBI Taxonomy" id="1889001"/>
    <lineage>
        <taxon>Archaea</taxon>
        <taxon>Methanobacteriati</taxon>
        <taxon>Thermoplasmatota</taxon>
        <taxon>Thermoplasmata</taxon>
        <taxon>Candidatus Thermoprofundales</taxon>
    </lineage>
</organism>
<dbReference type="NCBIfam" id="NF003314">
    <property type="entry name" value="PRK04322.1"/>
    <property type="match status" value="1"/>
</dbReference>
<dbReference type="SUPFAM" id="SSF102462">
    <property type="entry name" value="Peptidyl-tRNA hydrolase II"/>
    <property type="match status" value="1"/>
</dbReference>
<comment type="caution">
    <text evidence="7">The sequence shown here is derived from an EMBL/GenBank/DDBJ whole genome shotgun (WGS) entry which is preliminary data.</text>
</comment>
<protein>
    <recommendedName>
        <fullName evidence="6">Peptidyl-tRNA hydrolase</fullName>
        <ecNumber evidence="2">3.1.1.29</ecNumber>
    </recommendedName>
</protein>
<reference evidence="7 8" key="1">
    <citation type="submission" date="2016-08" db="EMBL/GenBank/DDBJ databases">
        <title>New Insights into Marine Group III Euryarchaeota, from dark to light.</title>
        <authorList>
            <person name="Haro-Moreno J.M."/>
            <person name="Rodriguez-Valera F."/>
            <person name="Lopez-Garcia P."/>
            <person name="Moreira D."/>
            <person name="Martin-Cuadrado A.B."/>
        </authorList>
    </citation>
    <scope>NUCLEOTIDE SEQUENCE [LARGE SCALE GENOMIC DNA]</scope>
    <source>
        <strain evidence="7">CG-Bathy1</strain>
    </source>
</reference>
<comment type="function">
    <text evidence="1">The natural substrate for this enzyme may be peptidyl-tRNAs which drop off the ribosome during protein synthesis.</text>
</comment>
<dbReference type="GO" id="GO:0004045">
    <property type="term" value="F:peptidyl-tRNA hydrolase activity"/>
    <property type="evidence" value="ECO:0007669"/>
    <property type="project" value="UniProtKB-EC"/>
</dbReference>
<evidence type="ECO:0000313" key="7">
    <source>
        <dbReference type="EMBL" id="OIR14828.1"/>
    </source>
</evidence>
<dbReference type="InterPro" id="IPR023476">
    <property type="entry name" value="Pep_tRNA_hydro_II_dom_sf"/>
</dbReference>
<dbReference type="EMBL" id="MIYU01000018">
    <property type="protein sequence ID" value="OIR14828.1"/>
    <property type="molecule type" value="Genomic_DNA"/>
</dbReference>
<evidence type="ECO:0000256" key="3">
    <source>
        <dbReference type="ARBA" id="ARBA00022801"/>
    </source>
</evidence>
<name>A0A1J5TM87_9ARCH</name>
<dbReference type="InterPro" id="IPR002833">
    <property type="entry name" value="PTH2"/>
</dbReference>
<dbReference type="PROSITE" id="PS51257">
    <property type="entry name" value="PROKAR_LIPOPROTEIN"/>
    <property type="match status" value="1"/>
</dbReference>
<dbReference type="NCBIfam" id="TIGR00283">
    <property type="entry name" value="arch_pth2"/>
    <property type="match status" value="1"/>
</dbReference>
<evidence type="ECO:0000256" key="1">
    <source>
        <dbReference type="ARBA" id="ARBA00003043"/>
    </source>
</evidence>
<gene>
    <name evidence="7" type="ORF">BEU04_02580</name>
</gene>
<evidence type="ECO:0000256" key="6">
    <source>
        <dbReference type="ARBA" id="ARBA00050038"/>
    </source>
</evidence>